<dbReference type="Gene3D" id="3.40.50.1820">
    <property type="entry name" value="alpha/beta hydrolase"/>
    <property type="match status" value="1"/>
</dbReference>
<dbReference type="Proteomes" id="UP000051242">
    <property type="component" value="Unassembled WGS sequence"/>
</dbReference>
<evidence type="ECO:0000313" key="7">
    <source>
        <dbReference type="Proteomes" id="UP000051242"/>
    </source>
</evidence>
<evidence type="ECO:0000259" key="5">
    <source>
        <dbReference type="Pfam" id="PF12740"/>
    </source>
</evidence>
<evidence type="ECO:0000256" key="4">
    <source>
        <dbReference type="SAM" id="SignalP"/>
    </source>
</evidence>
<evidence type="ECO:0000256" key="1">
    <source>
        <dbReference type="ARBA" id="ARBA00022801"/>
    </source>
</evidence>
<accession>A0A0R2T2Z6</accession>
<feature type="signal peptide" evidence="4">
    <location>
        <begin position="1"/>
        <end position="24"/>
    </location>
</feature>
<organism evidence="6 7">
    <name type="scientific">OM182 bacterium BACL3 MAG-120619-bin3</name>
    <dbReference type="NCBI Taxonomy" id="1655593"/>
    <lineage>
        <taxon>Bacteria</taxon>
        <taxon>Pseudomonadati</taxon>
        <taxon>Pseudomonadota</taxon>
        <taxon>Gammaproteobacteria</taxon>
        <taxon>OMG group</taxon>
        <taxon>OM182 clade</taxon>
    </lineage>
</organism>
<dbReference type="Pfam" id="PF12740">
    <property type="entry name" value="PETase"/>
    <property type="match status" value="1"/>
</dbReference>
<dbReference type="InterPro" id="IPR029058">
    <property type="entry name" value="AB_hydrolase_fold"/>
</dbReference>
<protein>
    <submittedName>
        <fullName evidence="6">Dienelactone hydrolase</fullName>
    </submittedName>
</protein>
<keyword evidence="2" id="KW-0442">Lipid degradation</keyword>
<dbReference type="EMBL" id="LICD01000230">
    <property type="protein sequence ID" value="KRO79034.1"/>
    <property type="molecule type" value="Genomic_DNA"/>
</dbReference>
<reference evidence="6 7" key="1">
    <citation type="submission" date="2015-10" db="EMBL/GenBank/DDBJ databases">
        <title>Metagenome-Assembled Genomes uncover a global brackish microbiome.</title>
        <authorList>
            <person name="Hugerth L.W."/>
            <person name="Larsson J."/>
            <person name="Alneberg J."/>
            <person name="Lindh M.V."/>
            <person name="Legrand C."/>
            <person name="Pinhassi J."/>
            <person name="Andersson A.F."/>
        </authorList>
    </citation>
    <scope>NUCLEOTIDE SEQUENCE [LARGE SCALE GENOMIC DNA]</scope>
    <source>
        <strain evidence="6">BACL22 MAG-120619-bin3</strain>
    </source>
</reference>
<dbReference type="GO" id="GO:0003847">
    <property type="term" value="F:1-alkyl-2-acetylglycerophosphocholine esterase activity"/>
    <property type="evidence" value="ECO:0007669"/>
    <property type="project" value="TreeGrafter"/>
</dbReference>
<dbReference type="PANTHER" id="PTHR10272">
    <property type="entry name" value="PLATELET-ACTIVATING FACTOR ACETYLHYDROLASE"/>
    <property type="match status" value="1"/>
</dbReference>
<keyword evidence="1 6" id="KW-0378">Hydrolase</keyword>
<feature type="domain" description="PET hydrolase/cutinase-like" evidence="5">
    <location>
        <begin position="121"/>
        <end position="225"/>
    </location>
</feature>
<dbReference type="InterPro" id="IPR041127">
    <property type="entry name" value="PET_hydrolase/cutinase-like"/>
</dbReference>
<feature type="chain" id="PRO_5006424294" evidence="4">
    <location>
        <begin position="25"/>
        <end position="438"/>
    </location>
</feature>
<evidence type="ECO:0000256" key="2">
    <source>
        <dbReference type="ARBA" id="ARBA00022963"/>
    </source>
</evidence>
<name>A0A0R2T2Z6_9GAMM</name>
<dbReference type="PANTHER" id="PTHR10272:SF0">
    <property type="entry name" value="PLATELET-ACTIVATING FACTOR ACETYLHYDROLASE"/>
    <property type="match status" value="1"/>
</dbReference>
<keyword evidence="3" id="KW-0443">Lipid metabolism</keyword>
<evidence type="ECO:0000256" key="3">
    <source>
        <dbReference type="ARBA" id="ARBA00023098"/>
    </source>
</evidence>
<dbReference type="GO" id="GO:0016042">
    <property type="term" value="P:lipid catabolic process"/>
    <property type="evidence" value="ECO:0007669"/>
    <property type="project" value="UniProtKB-KW"/>
</dbReference>
<evidence type="ECO:0000313" key="6">
    <source>
        <dbReference type="EMBL" id="KRO79034.1"/>
    </source>
</evidence>
<sequence>MAASAAKTLAIAGVLIMSSVASNAQVNRIDIIRPDAPSLAAYGDFDIGVRTLTLTDVGRVDVLNTQRGAEATIYDRSLTIEVWYPAQLTSGQSRGGEYRAITRNPEITATLSGQAVRDAAPDTSAGAFPLVVISHGYPGNRYLMSHLGENLASKGYVAVSIDHKDSTYDDAQAFSSTLYNRPLDQRFVIEAMAQLSADAGSILAGMLDANNTGVVGYSMGGYGLVNNLGGGYSDEIVPSFMSPPNELLALHATGNPNYRDNLDSRIKAGFAIAPWGMERGFWREQDLAGIEVPTFYLAGDNDTVAGYENGVRAIYEAAVNSDRYLLTYKNAGHNAGAPYPVPREILDSETGEGASHYTDPVWDSVRMNNVMDHFVTAYFNYHLKGDASMLDYLDVHPDGATATYSVKNGVPDAAHTYWPGFEEGSAVGLKLEKLARGE</sequence>
<dbReference type="SUPFAM" id="SSF53474">
    <property type="entry name" value="alpha/beta-Hydrolases"/>
    <property type="match status" value="1"/>
</dbReference>
<dbReference type="AlphaFoldDB" id="A0A0R2T2Z6"/>
<comment type="caution">
    <text evidence="6">The sequence shown here is derived from an EMBL/GenBank/DDBJ whole genome shotgun (WGS) entry which is preliminary data.</text>
</comment>
<proteinExistence type="predicted"/>
<keyword evidence="4" id="KW-0732">Signal</keyword>
<gene>
    <name evidence="6" type="ORF">ABR85_09680</name>
</gene>